<keyword evidence="1" id="KW-0521">NADP</keyword>
<dbReference type="STRING" id="29655.A0A0K9PC59"/>
<dbReference type="InterPro" id="IPR050791">
    <property type="entry name" value="Aldo-Keto_reductase"/>
</dbReference>
<keyword evidence="2" id="KW-0560">Oxidoreductase</keyword>
<dbReference type="CDD" id="cd19093">
    <property type="entry name" value="AKR_AtPLR-like"/>
    <property type="match status" value="1"/>
</dbReference>
<dbReference type="InterPro" id="IPR023210">
    <property type="entry name" value="NADP_OxRdtase_dom"/>
</dbReference>
<dbReference type="Gene3D" id="3.20.20.100">
    <property type="entry name" value="NADP-dependent oxidoreductase domain"/>
    <property type="match status" value="1"/>
</dbReference>
<gene>
    <name evidence="4" type="ORF">ZOSMA_30G01070</name>
</gene>
<evidence type="ECO:0000313" key="5">
    <source>
        <dbReference type="Proteomes" id="UP000036987"/>
    </source>
</evidence>
<evidence type="ECO:0000256" key="1">
    <source>
        <dbReference type="ARBA" id="ARBA00022857"/>
    </source>
</evidence>
<protein>
    <submittedName>
        <fullName evidence="4">Putative oxidoreductase, chloroplastic</fullName>
    </submittedName>
</protein>
<comment type="caution">
    <text evidence="4">The sequence shown here is derived from an EMBL/GenBank/DDBJ whole genome shotgun (WGS) entry which is preliminary data.</text>
</comment>
<dbReference type="EMBL" id="LFYR01001011">
    <property type="protein sequence ID" value="KMZ65827.1"/>
    <property type="molecule type" value="Genomic_DNA"/>
</dbReference>
<dbReference type="OrthoDB" id="37537at2759"/>
<name>A0A0K9PC59_ZOSMR</name>
<dbReference type="Pfam" id="PF00248">
    <property type="entry name" value="Aldo_ket_red"/>
    <property type="match status" value="1"/>
</dbReference>
<evidence type="ECO:0000313" key="4">
    <source>
        <dbReference type="EMBL" id="KMZ65827.1"/>
    </source>
</evidence>
<dbReference type="SUPFAM" id="SSF51430">
    <property type="entry name" value="NAD(P)-linked oxidoreductase"/>
    <property type="match status" value="1"/>
</dbReference>
<dbReference type="PROSITE" id="PS00062">
    <property type="entry name" value="ALDOKETO_REDUCTASE_2"/>
    <property type="match status" value="1"/>
</dbReference>
<reference evidence="5" key="1">
    <citation type="journal article" date="2016" name="Nature">
        <title>The genome of the seagrass Zostera marina reveals angiosperm adaptation to the sea.</title>
        <authorList>
            <person name="Olsen J.L."/>
            <person name="Rouze P."/>
            <person name="Verhelst B."/>
            <person name="Lin Y.-C."/>
            <person name="Bayer T."/>
            <person name="Collen J."/>
            <person name="Dattolo E."/>
            <person name="De Paoli E."/>
            <person name="Dittami S."/>
            <person name="Maumus F."/>
            <person name="Michel G."/>
            <person name="Kersting A."/>
            <person name="Lauritano C."/>
            <person name="Lohaus R."/>
            <person name="Toepel M."/>
            <person name="Tonon T."/>
            <person name="Vanneste K."/>
            <person name="Amirebrahimi M."/>
            <person name="Brakel J."/>
            <person name="Bostroem C."/>
            <person name="Chovatia M."/>
            <person name="Grimwood J."/>
            <person name="Jenkins J.W."/>
            <person name="Jueterbock A."/>
            <person name="Mraz A."/>
            <person name="Stam W.T."/>
            <person name="Tice H."/>
            <person name="Bornberg-Bauer E."/>
            <person name="Green P.J."/>
            <person name="Pearson G.A."/>
            <person name="Procaccini G."/>
            <person name="Duarte C.M."/>
            <person name="Schmutz J."/>
            <person name="Reusch T.B.H."/>
            <person name="Van de Peer Y."/>
        </authorList>
    </citation>
    <scope>NUCLEOTIDE SEQUENCE [LARGE SCALE GENOMIC DNA]</scope>
    <source>
        <strain evidence="5">cv. Finnish</strain>
    </source>
</reference>
<feature type="domain" description="NADP-dependent oxidoreductase" evidence="3">
    <location>
        <begin position="51"/>
        <end position="352"/>
    </location>
</feature>
<dbReference type="PANTHER" id="PTHR43625:SF88">
    <property type="entry name" value="OS07G0143000 PROTEIN"/>
    <property type="match status" value="1"/>
</dbReference>
<accession>A0A0K9PC59</accession>
<organism evidence="4 5">
    <name type="scientific">Zostera marina</name>
    <name type="common">Eelgrass</name>
    <dbReference type="NCBI Taxonomy" id="29655"/>
    <lineage>
        <taxon>Eukaryota</taxon>
        <taxon>Viridiplantae</taxon>
        <taxon>Streptophyta</taxon>
        <taxon>Embryophyta</taxon>
        <taxon>Tracheophyta</taxon>
        <taxon>Spermatophyta</taxon>
        <taxon>Magnoliopsida</taxon>
        <taxon>Liliopsida</taxon>
        <taxon>Zosteraceae</taxon>
        <taxon>Zostera</taxon>
    </lineage>
</organism>
<dbReference type="AlphaFoldDB" id="A0A0K9PC59"/>
<dbReference type="InterPro" id="IPR036812">
    <property type="entry name" value="NAD(P)_OxRdtase_dom_sf"/>
</dbReference>
<keyword evidence="5" id="KW-1185">Reference proteome</keyword>
<evidence type="ECO:0000256" key="2">
    <source>
        <dbReference type="ARBA" id="ARBA00023002"/>
    </source>
</evidence>
<proteinExistence type="predicted"/>
<dbReference type="OMA" id="YQVHWPF"/>
<dbReference type="InterPro" id="IPR018170">
    <property type="entry name" value="Aldo/ket_reductase_CS"/>
</dbReference>
<dbReference type="PANTHER" id="PTHR43625">
    <property type="entry name" value="AFLATOXIN B1 ALDEHYDE REDUCTASE"/>
    <property type="match status" value="1"/>
</dbReference>
<dbReference type="GO" id="GO:0005737">
    <property type="term" value="C:cytoplasm"/>
    <property type="evidence" value="ECO:0000318"/>
    <property type="project" value="GO_Central"/>
</dbReference>
<evidence type="ECO:0000259" key="3">
    <source>
        <dbReference type="Pfam" id="PF00248"/>
    </source>
</evidence>
<dbReference type="Proteomes" id="UP000036987">
    <property type="component" value="Unassembled WGS sequence"/>
</dbReference>
<dbReference type="GO" id="GO:0016491">
    <property type="term" value="F:oxidoreductase activity"/>
    <property type="evidence" value="ECO:0007669"/>
    <property type="project" value="UniProtKB-KW"/>
</dbReference>
<sequence length="367" mass="40375">MALQIGSAGRFSLLNPKRSSSNNISRIRSSGVEIGESDKVKLGGSDLKVTKLGIGAWSWGDTSYWNRSGWDDRQLKAAKSAFNASIDGGITFIDTAEVYGSGIMGAINSETLIGRFIKEKRKKDESMEVSVATKFAALPWRLGRESVLSALKDSLSRLDLSSVDLYQLHWPGIWGNQGYIDGLGDAVEKGLVKAVGVSNYSERRLRDAHKQLQKRGIPLASNQVNYSLIYRIPEQNGVKSTCDELGITLIAYSPIAQGVLTGKYSPENIPDGPRGQIYTREFLTKLQPLMSRIKEIGQCHGKTNTQVALNWLMCQENVVPIPGAKSEEQAREFIGALGWRLTDVEVEELRSLSSEIKPVIGFPVEKL</sequence>